<dbReference type="PANTHER" id="PTHR31151:SF0">
    <property type="entry name" value="PROLINE-TRNA LIGASE (DUF1680)"/>
    <property type="match status" value="1"/>
</dbReference>
<dbReference type="SUPFAM" id="SSF48208">
    <property type="entry name" value="Six-hairpin glycosidases"/>
    <property type="match status" value="1"/>
</dbReference>
<dbReference type="eggNOG" id="ENOG502QRCI">
    <property type="taxonomic scope" value="Eukaryota"/>
</dbReference>
<protein>
    <recommendedName>
        <fullName evidence="6">Alpha-L-arabinofuranosidase B arabinose-binding domain-containing protein</fullName>
    </recommendedName>
</protein>
<dbReference type="STRING" id="81985.R0GSU9"/>
<dbReference type="GO" id="GO:0046373">
    <property type="term" value="P:L-arabinose metabolic process"/>
    <property type="evidence" value="ECO:0007669"/>
    <property type="project" value="InterPro"/>
</dbReference>
<dbReference type="Gene3D" id="2.80.10.50">
    <property type="match status" value="1"/>
</dbReference>
<sequence length="863" mass="96890">MDTMKKSGLIIKIALLYTSFVLVCVAKECTNTPTQLASHTFRYDLLQSKNETLKTELFSHYHLTPTDDAAWSSLLPRKMLREEEDEFGWTMLYRKFKDSNSSGNFLKDVSLHDVRLDPESFHWRAQQTNLEYLLMLDVDGLAWSFRKEAGLDAPGNYYGGWERPDSELRGHFVGHYLSATAYMWASTHNDTLKAKMSALVSALSECQQKVGTGYLSAFPSSFFDRFEAIKPVWAPYYTIHKILAGLVDQYKLAGNSQALKMATGMADYFYVRVRNVIRNYSVERHWLSLNEETGGMNDVLYQLYSITGDSKYLLLAHLFDKPCFLGVLAIQADDISGFHSNTHIPIVIGSQQRYEITGDPLHKEISMFFMDIVNASHSYATGGTSVTEFWQDPKRMATTLQNENEESCTTYNMLKVSRNLFRWTKEVSYADYYERALTNGVLGIQRGTQPGLMIYMLPLGKGVSKAVTYHGWGTPYDAFWCCYGTGIESFSKLGDSIYFQEDGESPALYVTQYISSLLDWKSSGLLLSQKVKPVVSWDPYMRVTFSFSSSKGGMGKETTLNLRIPVWTNSVGAKVSLNGQSLKVPASGNFLSIKQNWKSGDQLTMELPLSIRTEAIKDDRQEYSSLHAILYGPYLLAGHTSRDWSITTQGKAGKWINPIPETHNSHLVTFSQQSGNISYVLSNSNQTITMTVSPESGTQDAVAATFRLMTDDSKPRISGPEELIGSLVMIEPFDFPGMVVTQATDSSLTVKDSSATAKEASYFRLIPGIDGKPGSVSLRLESKKGCYVYSDQTVKPGMKLRLVCDSDVTDEKFKEAASFSIKTGTHQYNPMSFVMSGTQRNFVLSPLFSLRDELYNVYFSVQT</sequence>
<feature type="domain" description="Non-reducing end beta-L-arabinofuranosidase-like GH127 catalytic" evidence="2">
    <location>
        <begin position="113"/>
        <end position="495"/>
    </location>
</feature>
<evidence type="ECO:0000256" key="1">
    <source>
        <dbReference type="SAM" id="SignalP"/>
    </source>
</evidence>
<dbReference type="Pfam" id="PF20736">
    <property type="entry name" value="Glyco_hydro127M"/>
    <property type="match status" value="1"/>
</dbReference>
<dbReference type="Proteomes" id="UP000029121">
    <property type="component" value="Unassembled WGS sequence"/>
</dbReference>
<reference evidence="5" key="1">
    <citation type="journal article" date="2013" name="Nat. Genet.">
        <title>The Capsella rubella genome and the genomic consequences of rapid mating system evolution.</title>
        <authorList>
            <person name="Slotte T."/>
            <person name="Hazzouri K.M."/>
            <person name="Agren J.A."/>
            <person name="Koenig D."/>
            <person name="Maumus F."/>
            <person name="Guo Y.L."/>
            <person name="Steige K."/>
            <person name="Platts A.E."/>
            <person name="Escobar J.S."/>
            <person name="Newman L.K."/>
            <person name="Wang W."/>
            <person name="Mandakova T."/>
            <person name="Vello E."/>
            <person name="Smith L.M."/>
            <person name="Henz S.R."/>
            <person name="Steffen J."/>
            <person name="Takuno S."/>
            <person name="Brandvain Y."/>
            <person name="Coop G."/>
            <person name="Andolfatto P."/>
            <person name="Hu T.T."/>
            <person name="Blanchette M."/>
            <person name="Clark R.M."/>
            <person name="Quesneville H."/>
            <person name="Nordborg M."/>
            <person name="Gaut B.S."/>
            <person name="Lysak M.A."/>
            <person name="Jenkins J."/>
            <person name="Grimwood J."/>
            <person name="Chapman J."/>
            <person name="Prochnik S."/>
            <person name="Shu S."/>
            <person name="Rokhsar D."/>
            <person name="Schmutz J."/>
            <person name="Weigel D."/>
            <person name="Wright S.I."/>
        </authorList>
    </citation>
    <scope>NUCLEOTIDE SEQUENCE [LARGE SCALE GENOMIC DNA]</scope>
    <source>
        <strain evidence="5">cv. Monte Gargano</strain>
    </source>
</reference>
<feature type="domain" description="Non-reducing end beta-L-arabinofuranosidase-like GH127 middle" evidence="3">
    <location>
        <begin position="508"/>
        <end position="609"/>
    </location>
</feature>
<dbReference type="SUPFAM" id="SSF110221">
    <property type="entry name" value="AbfB domain"/>
    <property type="match status" value="1"/>
</dbReference>
<dbReference type="EMBL" id="KB870810">
    <property type="protein sequence ID" value="EOA19944.1"/>
    <property type="molecule type" value="Genomic_DNA"/>
</dbReference>
<dbReference type="AlphaFoldDB" id="R0GSU9"/>
<dbReference type="InterPro" id="IPR036195">
    <property type="entry name" value="AbfB_ABD_sf"/>
</dbReference>
<dbReference type="KEGG" id="crb:17881088"/>
<feature type="signal peptide" evidence="1">
    <location>
        <begin position="1"/>
        <end position="26"/>
    </location>
</feature>
<evidence type="ECO:0008006" key="6">
    <source>
        <dbReference type="Google" id="ProtNLM"/>
    </source>
</evidence>
<dbReference type="Pfam" id="PF07944">
    <property type="entry name" value="Beta-AFase-like_GH127_cat"/>
    <property type="match status" value="1"/>
</dbReference>
<gene>
    <name evidence="4" type="ORF">CARUB_v10000198mg</name>
</gene>
<name>R0GSU9_9BRAS</name>
<proteinExistence type="predicted"/>
<dbReference type="InterPro" id="IPR008928">
    <property type="entry name" value="6-hairpin_glycosidase_sf"/>
</dbReference>
<dbReference type="GO" id="GO:0046556">
    <property type="term" value="F:alpha-L-arabinofuranosidase activity"/>
    <property type="evidence" value="ECO:0007669"/>
    <property type="project" value="InterPro"/>
</dbReference>
<dbReference type="InterPro" id="IPR012878">
    <property type="entry name" value="Beta-AFase-like_GH127_cat"/>
</dbReference>
<evidence type="ECO:0000259" key="3">
    <source>
        <dbReference type="Pfam" id="PF20736"/>
    </source>
</evidence>
<feature type="chain" id="PRO_5004341424" description="Alpha-L-arabinofuranosidase B arabinose-binding domain-containing protein" evidence="1">
    <location>
        <begin position="27"/>
        <end position="863"/>
    </location>
</feature>
<organism evidence="4 5">
    <name type="scientific">Capsella rubella</name>
    <dbReference type="NCBI Taxonomy" id="81985"/>
    <lineage>
        <taxon>Eukaryota</taxon>
        <taxon>Viridiplantae</taxon>
        <taxon>Streptophyta</taxon>
        <taxon>Embryophyta</taxon>
        <taxon>Tracheophyta</taxon>
        <taxon>Spermatophyta</taxon>
        <taxon>Magnoliopsida</taxon>
        <taxon>eudicotyledons</taxon>
        <taxon>Gunneridae</taxon>
        <taxon>Pentapetalae</taxon>
        <taxon>rosids</taxon>
        <taxon>malvids</taxon>
        <taxon>Brassicales</taxon>
        <taxon>Brassicaceae</taxon>
        <taxon>Camelineae</taxon>
        <taxon>Capsella</taxon>
    </lineage>
</organism>
<dbReference type="PANTHER" id="PTHR31151">
    <property type="entry name" value="PROLINE-TRNA LIGASE (DUF1680)"/>
    <property type="match status" value="1"/>
</dbReference>
<evidence type="ECO:0000313" key="4">
    <source>
        <dbReference type="EMBL" id="EOA19944.1"/>
    </source>
</evidence>
<keyword evidence="5" id="KW-1185">Reference proteome</keyword>
<accession>R0GSU9</accession>
<evidence type="ECO:0000313" key="5">
    <source>
        <dbReference type="Proteomes" id="UP000029121"/>
    </source>
</evidence>
<evidence type="ECO:0000259" key="2">
    <source>
        <dbReference type="Pfam" id="PF07944"/>
    </source>
</evidence>
<dbReference type="OrthoDB" id="5358475at2759"/>
<dbReference type="InterPro" id="IPR049046">
    <property type="entry name" value="Beta-AFase-like_GH127_middle"/>
</dbReference>
<keyword evidence="1" id="KW-0732">Signal</keyword>